<comment type="caution">
    <text evidence="6">The sequence shown here is derived from an EMBL/GenBank/DDBJ whole genome shotgun (WGS) entry which is preliminary data.</text>
</comment>
<dbReference type="AlphaFoldDB" id="A0A5N5ELV0"/>
<evidence type="ECO:0000313" key="7">
    <source>
        <dbReference type="Proteomes" id="UP000326907"/>
    </source>
</evidence>
<feature type="domain" description="Ketosynthase family 3 (KS3)" evidence="5">
    <location>
        <begin position="3"/>
        <end position="404"/>
    </location>
</feature>
<dbReference type="PANTHER" id="PTHR11712:SF347">
    <property type="entry name" value="BETA KETOACYL-ACYL CARRIER PROTEIN SYNTHASE"/>
    <property type="match status" value="1"/>
</dbReference>
<dbReference type="Gene3D" id="3.40.47.10">
    <property type="match status" value="1"/>
</dbReference>
<organism evidence="6 7">
    <name type="scientific">Streptomyces arboris</name>
    <dbReference type="NCBI Taxonomy" id="2600619"/>
    <lineage>
        <taxon>Bacteria</taxon>
        <taxon>Bacillati</taxon>
        <taxon>Actinomycetota</taxon>
        <taxon>Actinomycetes</taxon>
        <taxon>Kitasatosporales</taxon>
        <taxon>Streptomycetaceae</taxon>
        <taxon>Streptomyces</taxon>
    </lineage>
</organism>
<keyword evidence="2 4" id="KW-0808">Transferase</keyword>
<evidence type="ECO:0000313" key="6">
    <source>
        <dbReference type="EMBL" id="KAB2591866.1"/>
    </source>
</evidence>
<dbReference type="Pfam" id="PF02801">
    <property type="entry name" value="Ketoacyl-synt_C"/>
    <property type="match status" value="1"/>
</dbReference>
<dbReference type="EMBL" id="VYUA01000010">
    <property type="protein sequence ID" value="KAB2591866.1"/>
    <property type="molecule type" value="Genomic_DNA"/>
</dbReference>
<dbReference type="FunFam" id="3.40.47.10:FF:000029">
    <property type="entry name" value="3-oxoacyl-[acyl-carrier-protein] synthase 1"/>
    <property type="match status" value="1"/>
</dbReference>
<dbReference type="PROSITE" id="PS52004">
    <property type="entry name" value="KS3_2"/>
    <property type="match status" value="1"/>
</dbReference>
<dbReference type="InterPro" id="IPR014030">
    <property type="entry name" value="Ketoacyl_synth_N"/>
</dbReference>
<dbReference type="Proteomes" id="UP000326907">
    <property type="component" value="Unassembled WGS sequence"/>
</dbReference>
<dbReference type="InterPro" id="IPR016039">
    <property type="entry name" value="Thiolase-like"/>
</dbReference>
<dbReference type="CDD" id="cd00834">
    <property type="entry name" value="KAS_I_II"/>
    <property type="match status" value="1"/>
</dbReference>
<evidence type="ECO:0000259" key="5">
    <source>
        <dbReference type="PROSITE" id="PS52004"/>
    </source>
</evidence>
<evidence type="ECO:0000256" key="2">
    <source>
        <dbReference type="ARBA" id="ARBA00022679"/>
    </source>
</evidence>
<keyword evidence="7" id="KW-1185">Reference proteome</keyword>
<dbReference type="InterPro" id="IPR000794">
    <property type="entry name" value="Beta-ketoacyl_synthase"/>
</dbReference>
<dbReference type="SMART" id="SM00825">
    <property type="entry name" value="PKS_KS"/>
    <property type="match status" value="1"/>
</dbReference>
<evidence type="ECO:0000256" key="4">
    <source>
        <dbReference type="RuleBase" id="RU003694"/>
    </source>
</evidence>
<sequence length="404" mass="41007">MSAPAVVVTGTGMITPVGTDTGSTWDAIRRGESRAGLAPTPGVSRDLRCRTVAPFGAELLPGRGTLNLDPFIRFALVAADQAIAEAGLDPATWDGGRVGIVVGCGLGGAATLSTAHSRLAERGPDAVSPYVHPRSLINMAAGMIAIRHRVTGPGHTVVAACASGAVAVGVGRDLIRSGACDIVIAVGTDAGVVPVIAAGFAAMGALTDSSVDDASRPFAADRSGFVLSEGAAALVLEREDAVRERGATSRGRILGYGFTTDAHHPVAPHPDAIGAERAVRAALADAGLTPSHVDHVNAHGTSTPYNDRSEGKLINRLFPHRPSVTANKGLLGHSLGAAGAIEAVLTLRTLATGIVPPTAHTPAVDPELADLDLVVDKERHQNPAVAVSHSFGFGGSNCVLVMGT</sequence>
<dbReference type="InterPro" id="IPR020841">
    <property type="entry name" value="PKS_Beta-ketoAc_synthase_dom"/>
</dbReference>
<dbReference type="InterPro" id="IPR014031">
    <property type="entry name" value="Ketoacyl_synth_C"/>
</dbReference>
<proteinExistence type="inferred from homology"/>
<evidence type="ECO:0000256" key="3">
    <source>
        <dbReference type="ARBA" id="ARBA00023315"/>
    </source>
</evidence>
<protein>
    <submittedName>
        <fullName evidence="6">Beta-ketoacyl-[acyl-carrier-protein] synthase family protein</fullName>
    </submittedName>
</protein>
<evidence type="ECO:0000256" key="1">
    <source>
        <dbReference type="ARBA" id="ARBA00008467"/>
    </source>
</evidence>
<dbReference type="PANTHER" id="PTHR11712">
    <property type="entry name" value="POLYKETIDE SYNTHASE-RELATED"/>
    <property type="match status" value="1"/>
</dbReference>
<gene>
    <name evidence="6" type="ORF">F5983_13610</name>
</gene>
<name>A0A5N5ELV0_9ACTN</name>
<accession>A0A5N5ELV0</accession>
<dbReference type="GO" id="GO:0004315">
    <property type="term" value="F:3-oxoacyl-[acyl-carrier-protein] synthase activity"/>
    <property type="evidence" value="ECO:0007669"/>
    <property type="project" value="TreeGrafter"/>
</dbReference>
<keyword evidence="3" id="KW-0012">Acyltransferase</keyword>
<reference evidence="6 7" key="1">
    <citation type="submission" date="2019-09" db="EMBL/GenBank/DDBJ databases">
        <authorList>
            <person name="Liu P."/>
        </authorList>
    </citation>
    <scope>NUCLEOTIDE SEQUENCE [LARGE SCALE GENOMIC DNA]</scope>
    <source>
        <strain evidence="6 7">TRM68085</strain>
    </source>
</reference>
<dbReference type="Pfam" id="PF00109">
    <property type="entry name" value="ketoacyl-synt"/>
    <property type="match status" value="1"/>
</dbReference>
<comment type="similarity">
    <text evidence="1 4">Belongs to the thiolase-like superfamily. Beta-ketoacyl-ACP synthases family.</text>
</comment>
<dbReference type="SUPFAM" id="SSF53901">
    <property type="entry name" value="Thiolase-like"/>
    <property type="match status" value="1"/>
</dbReference>
<dbReference type="GO" id="GO:0006633">
    <property type="term" value="P:fatty acid biosynthetic process"/>
    <property type="evidence" value="ECO:0007669"/>
    <property type="project" value="TreeGrafter"/>
</dbReference>
<dbReference type="RefSeq" id="WP_151510546.1">
    <property type="nucleotide sequence ID" value="NZ_JBMOST010000014.1"/>
</dbReference>